<sequence>MKFLIALSSILFTCSVTTASPILPTVTTGAESSSTTLSSSTTSTYSSFPEVPNATNIGSVDFSKLSDDAMNSIKEYLETSGNYQIAMGICNSTDSENLDQKILVNQLGEDYKKLKLEYQSSKNVLKYGVKLEKAKRIFKKQKEILSTLTKRYLGACLEYSQLGLKLDILGIKVIRHLFGGHLDILSLYYYLGRLELDPDFMKLVNASRNYVLSQESKSDQASTS</sequence>
<evidence type="ECO:0000256" key="1">
    <source>
        <dbReference type="SAM" id="SignalP"/>
    </source>
</evidence>
<accession>A0A177WHM6</accession>
<dbReference type="EMBL" id="DS022302">
    <property type="protein sequence ID" value="OAJ39302.1"/>
    <property type="molecule type" value="Genomic_DNA"/>
</dbReference>
<name>A0A177WHM6_BATDL</name>
<feature type="chain" id="PRO_5008077654" evidence="1">
    <location>
        <begin position="20"/>
        <end position="224"/>
    </location>
</feature>
<proteinExistence type="predicted"/>
<gene>
    <name evidence="2" type="ORF">BDEG_23163</name>
</gene>
<dbReference type="AlphaFoldDB" id="A0A177WHM6"/>
<dbReference type="VEuPathDB" id="FungiDB:BDEG_23163"/>
<feature type="signal peptide" evidence="1">
    <location>
        <begin position="1"/>
        <end position="19"/>
    </location>
</feature>
<evidence type="ECO:0000313" key="3">
    <source>
        <dbReference type="Proteomes" id="UP000077115"/>
    </source>
</evidence>
<reference evidence="2 3" key="1">
    <citation type="submission" date="2006-10" db="EMBL/GenBank/DDBJ databases">
        <title>The Genome Sequence of Batrachochytrium dendrobatidis JEL423.</title>
        <authorList>
            <consortium name="The Broad Institute Genome Sequencing Platform"/>
            <person name="Birren B."/>
            <person name="Lander E."/>
            <person name="Galagan J."/>
            <person name="Cuomo C."/>
            <person name="Devon K."/>
            <person name="Jaffe D."/>
            <person name="Butler J."/>
            <person name="Alvarez P."/>
            <person name="Gnerre S."/>
            <person name="Grabherr M."/>
            <person name="Kleber M."/>
            <person name="Mauceli E."/>
            <person name="Brockman W."/>
            <person name="Young S."/>
            <person name="LaButti K."/>
            <person name="Sykes S."/>
            <person name="DeCaprio D."/>
            <person name="Crawford M."/>
            <person name="Koehrsen M."/>
            <person name="Engels R."/>
            <person name="Montgomery P."/>
            <person name="Pearson M."/>
            <person name="Howarth C."/>
            <person name="Larson L."/>
            <person name="White J."/>
            <person name="O'Leary S."/>
            <person name="Kodira C."/>
            <person name="Zeng Q."/>
            <person name="Yandava C."/>
            <person name="Alvarado L."/>
            <person name="Longcore J."/>
            <person name="James T."/>
        </authorList>
    </citation>
    <scope>NUCLEOTIDE SEQUENCE [LARGE SCALE GENOMIC DNA]</scope>
    <source>
        <strain evidence="2 3">JEL423</strain>
    </source>
</reference>
<evidence type="ECO:0000313" key="2">
    <source>
        <dbReference type="EMBL" id="OAJ39302.1"/>
    </source>
</evidence>
<organism evidence="2 3">
    <name type="scientific">Batrachochytrium dendrobatidis (strain JEL423)</name>
    <dbReference type="NCBI Taxonomy" id="403673"/>
    <lineage>
        <taxon>Eukaryota</taxon>
        <taxon>Fungi</taxon>
        <taxon>Fungi incertae sedis</taxon>
        <taxon>Chytridiomycota</taxon>
        <taxon>Chytridiomycota incertae sedis</taxon>
        <taxon>Chytridiomycetes</taxon>
        <taxon>Rhizophydiales</taxon>
        <taxon>Rhizophydiales incertae sedis</taxon>
        <taxon>Batrachochytrium</taxon>
    </lineage>
</organism>
<reference evidence="2 3" key="2">
    <citation type="submission" date="2016-05" db="EMBL/GenBank/DDBJ databases">
        <title>Lineage-specific infection strategies underlie the spectrum of fungal disease in amphibians.</title>
        <authorList>
            <person name="Cuomo C.A."/>
            <person name="Farrer R.A."/>
            <person name="James T."/>
            <person name="Longcore J."/>
            <person name="Birren B."/>
        </authorList>
    </citation>
    <scope>NUCLEOTIDE SEQUENCE [LARGE SCALE GENOMIC DNA]</scope>
    <source>
        <strain evidence="2 3">JEL423</strain>
    </source>
</reference>
<keyword evidence="1" id="KW-0732">Signal</keyword>
<protein>
    <submittedName>
        <fullName evidence="2">Uncharacterized protein</fullName>
    </submittedName>
</protein>
<dbReference type="Proteomes" id="UP000077115">
    <property type="component" value="Unassembled WGS sequence"/>
</dbReference>